<organism evidence="2 3">
    <name type="scientific">Kribbella deserti</name>
    <dbReference type="NCBI Taxonomy" id="1926257"/>
    <lineage>
        <taxon>Bacteria</taxon>
        <taxon>Bacillati</taxon>
        <taxon>Actinomycetota</taxon>
        <taxon>Actinomycetes</taxon>
        <taxon>Propionibacteriales</taxon>
        <taxon>Kribbellaceae</taxon>
        <taxon>Kribbella</taxon>
    </lineage>
</organism>
<evidence type="ECO:0000256" key="1">
    <source>
        <dbReference type="SAM" id="SignalP"/>
    </source>
</evidence>
<evidence type="ECO:0000313" key="3">
    <source>
        <dbReference type="Proteomes" id="UP001589890"/>
    </source>
</evidence>
<proteinExistence type="predicted"/>
<reference evidence="2 3" key="1">
    <citation type="submission" date="2024-09" db="EMBL/GenBank/DDBJ databases">
        <authorList>
            <person name="Sun Q."/>
            <person name="Mori K."/>
        </authorList>
    </citation>
    <scope>NUCLEOTIDE SEQUENCE [LARGE SCALE GENOMIC DNA]</scope>
    <source>
        <strain evidence="2 3">CGMCC 1.15906</strain>
    </source>
</reference>
<keyword evidence="3" id="KW-1185">Reference proteome</keyword>
<accession>A0ABV6QK50</accession>
<dbReference type="RefSeq" id="WP_380046989.1">
    <property type="nucleotide sequence ID" value="NZ_JBHLTC010000015.1"/>
</dbReference>
<evidence type="ECO:0000313" key="2">
    <source>
        <dbReference type="EMBL" id="MFC0625017.1"/>
    </source>
</evidence>
<gene>
    <name evidence="2" type="ORF">ACFFGN_13140</name>
</gene>
<sequence length="434" mass="45624">MKKRSIAAVGLLSAFAAVNLAPASALATAATASAVSDVKLAWADAAHSAVKITWTSPLGDKVAITTNGGSPLELGATAAGAPDELIVPVTKFAPTYDATWSSQIVVTDSNGAKGESKKFDQYVPRAIPTGVTFGPGNTVQGGTTLEQKDDLTPNDPLDVSVPLKYATKLLVNCTPKISAVTSSSKFSFPAPGVPSLLWINTSNEWPSPWTDENYVGFELNTAGLKTTAPTTTTYGQTFTLSGVVLLNQLYYTYWNGNCGIEQVEPNPRLVVVQARKDSASPWGVVGTTKTDAVGKFSYRVTNPGTRQYRVVVPNAKTTTSLDYGVASLPRTITATTKVVAAKFLSSVVAYGKPATAYLSVLPGGSQRALLQAKSTTGVWTGVTYKTLAAGKGSVAITWKRRGLTAFRWYSPAVKTSSGLTVGAAFSPVFYLSVR</sequence>
<feature type="chain" id="PRO_5046319643" evidence="1">
    <location>
        <begin position="28"/>
        <end position="434"/>
    </location>
</feature>
<dbReference type="Proteomes" id="UP001589890">
    <property type="component" value="Unassembled WGS sequence"/>
</dbReference>
<comment type="caution">
    <text evidence="2">The sequence shown here is derived from an EMBL/GenBank/DDBJ whole genome shotgun (WGS) entry which is preliminary data.</text>
</comment>
<keyword evidence="1" id="KW-0732">Signal</keyword>
<dbReference type="EMBL" id="JBHLTC010000015">
    <property type="protein sequence ID" value="MFC0625017.1"/>
    <property type="molecule type" value="Genomic_DNA"/>
</dbReference>
<name>A0ABV6QK50_9ACTN</name>
<feature type="signal peptide" evidence="1">
    <location>
        <begin position="1"/>
        <end position="27"/>
    </location>
</feature>
<protein>
    <submittedName>
        <fullName evidence="2">Uncharacterized protein</fullName>
    </submittedName>
</protein>